<dbReference type="PANTHER" id="PTHR12286:SF5">
    <property type="entry name" value="SACCHAROPINE DEHYDROGENASE-LIKE OXIDOREDUCTASE"/>
    <property type="match status" value="1"/>
</dbReference>
<dbReference type="EMBL" id="BAAAFR010000008">
    <property type="protein sequence ID" value="GAA0323148.1"/>
    <property type="molecule type" value="Genomic_DNA"/>
</dbReference>
<dbReference type="Pfam" id="PF03435">
    <property type="entry name" value="Sacchrp_dh_NADP"/>
    <property type="match status" value="1"/>
</dbReference>
<feature type="domain" description="Saccharopine dehydrogenase NADP binding" evidence="2">
    <location>
        <begin position="26"/>
        <end position="154"/>
    </location>
</feature>
<keyword evidence="4" id="KW-1185">Reference proteome</keyword>
<dbReference type="PANTHER" id="PTHR12286">
    <property type="entry name" value="SACCHAROPINE DEHYDROGENASE-LIKE OXIDOREDUCTASE"/>
    <property type="match status" value="1"/>
</dbReference>
<dbReference type="InterPro" id="IPR036291">
    <property type="entry name" value="NAD(P)-bd_dom_sf"/>
</dbReference>
<dbReference type="Proteomes" id="UP001501787">
    <property type="component" value="Unassembled WGS sequence"/>
</dbReference>
<sequence length="427" mass="46189">MTSSTTAHTSEKTEPQNKTHEARYDVVLYGATSFVGQITARYLSAFLTAQPDSKARIALAGRDADNLKKLQQTLQTATDIIIADSNDTDSLATMVKQTRLIISTVGPYLRYGAPLVAACAEHGTDYIDLTGETLFIKDMMDAHGDTAKESGARIVHCCGFDSTPSDLGVYFTQARAKEAFGAVCQQIQMRVVEAKGGISGGTIASMTTLFAEASKDPKRRRQLGNPYLLNNDANPPSIKQQNVTKPRYDHEHEHWVAPFVMASINTRVVHRSNQLQDYAYGRDFLYDEATWMADGIKGQVQSYGMSAGLLGLTTALSFARSRDFLSKHILPKAGSGPSKDAQEAGHYTLRFFGQTAAGKTLTTEVTGDKDPGYGSTARMLAQSALCLLDVPKSDVGGGFWTPASAMGEALIERLEAHAGLSFHVLDA</sequence>
<dbReference type="InterPro" id="IPR051276">
    <property type="entry name" value="Saccharopine_DH-like_oxidrdct"/>
</dbReference>
<accession>A0ABP3FSG5</accession>
<evidence type="ECO:0000313" key="4">
    <source>
        <dbReference type="Proteomes" id="UP001501787"/>
    </source>
</evidence>
<dbReference type="SUPFAM" id="SSF51735">
    <property type="entry name" value="NAD(P)-binding Rossmann-fold domains"/>
    <property type="match status" value="1"/>
</dbReference>
<reference evidence="4" key="1">
    <citation type="journal article" date="2019" name="Int. J. Syst. Evol. Microbiol.">
        <title>The Global Catalogue of Microorganisms (GCM) 10K type strain sequencing project: providing services to taxonomists for standard genome sequencing and annotation.</title>
        <authorList>
            <consortium name="The Broad Institute Genomics Platform"/>
            <consortium name="The Broad Institute Genome Sequencing Center for Infectious Disease"/>
            <person name="Wu L."/>
            <person name="Ma J."/>
        </authorList>
    </citation>
    <scope>NUCLEOTIDE SEQUENCE [LARGE SCALE GENOMIC DNA]</scope>
    <source>
        <strain evidence="4">JCM 16343</strain>
    </source>
</reference>
<gene>
    <name evidence="3" type="ORF">GCM10009129_21200</name>
</gene>
<dbReference type="Gene3D" id="3.40.50.720">
    <property type="entry name" value="NAD(P)-binding Rossmann-like Domain"/>
    <property type="match status" value="1"/>
</dbReference>
<evidence type="ECO:0000313" key="3">
    <source>
        <dbReference type="EMBL" id="GAA0323148.1"/>
    </source>
</evidence>
<organism evidence="3 4">
    <name type="scientific">Psychrobacter aestuarii</name>
    <dbReference type="NCBI Taxonomy" id="556327"/>
    <lineage>
        <taxon>Bacteria</taxon>
        <taxon>Pseudomonadati</taxon>
        <taxon>Pseudomonadota</taxon>
        <taxon>Gammaproteobacteria</taxon>
        <taxon>Moraxellales</taxon>
        <taxon>Moraxellaceae</taxon>
        <taxon>Psychrobacter</taxon>
    </lineage>
</organism>
<feature type="region of interest" description="Disordered" evidence="1">
    <location>
        <begin position="214"/>
        <end position="238"/>
    </location>
</feature>
<dbReference type="RefSeq" id="WP_201504610.1">
    <property type="nucleotide sequence ID" value="NZ_BAAAFR010000008.1"/>
</dbReference>
<evidence type="ECO:0000256" key="1">
    <source>
        <dbReference type="SAM" id="MobiDB-lite"/>
    </source>
</evidence>
<protein>
    <submittedName>
        <fullName evidence="3">Saccharopine dehydrogenase NADP-binding domain-containing protein</fullName>
    </submittedName>
</protein>
<evidence type="ECO:0000259" key="2">
    <source>
        <dbReference type="Pfam" id="PF03435"/>
    </source>
</evidence>
<proteinExistence type="predicted"/>
<name>A0ABP3FSG5_9GAMM</name>
<dbReference type="InterPro" id="IPR005097">
    <property type="entry name" value="Sacchrp_dh_NADP-bd"/>
</dbReference>
<comment type="caution">
    <text evidence="3">The sequence shown here is derived from an EMBL/GenBank/DDBJ whole genome shotgun (WGS) entry which is preliminary data.</text>
</comment>